<dbReference type="Gene3D" id="3.40.50.12780">
    <property type="entry name" value="N-terminal domain of ligase-like"/>
    <property type="match status" value="1"/>
</dbReference>
<dbReference type="PANTHER" id="PTHR45527:SF1">
    <property type="entry name" value="FATTY ACID SYNTHASE"/>
    <property type="match status" value="1"/>
</dbReference>
<dbReference type="PRINTS" id="PR00154">
    <property type="entry name" value="AMPBINDING"/>
</dbReference>
<keyword evidence="1" id="KW-0596">Phosphopantetheine</keyword>
<feature type="non-terminal residue" evidence="5">
    <location>
        <position position="1"/>
    </location>
</feature>
<feature type="domain" description="AMP-binding enzyme C-terminal" evidence="4">
    <location>
        <begin position="301"/>
        <end position="375"/>
    </location>
</feature>
<dbReference type="AlphaFoldDB" id="A0AA40VW31"/>
<evidence type="ECO:0000259" key="4">
    <source>
        <dbReference type="Pfam" id="PF13193"/>
    </source>
</evidence>
<dbReference type="GO" id="GO:0044550">
    <property type="term" value="P:secondary metabolite biosynthetic process"/>
    <property type="evidence" value="ECO:0007669"/>
    <property type="project" value="TreeGrafter"/>
</dbReference>
<keyword evidence="6" id="KW-1185">Reference proteome</keyword>
<dbReference type="InterPro" id="IPR000873">
    <property type="entry name" value="AMP-dep_synth/lig_dom"/>
</dbReference>
<name>A0AA40VW31_9NOST</name>
<evidence type="ECO:0000256" key="1">
    <source>
        <dbReference type="ARBA" id="ARBA00022450"/>
    </source>
</evidence>
<dbReference type="PROSITE" id="PS00455">
    <property type="entry name" value="AMP_BINDING"/>
    <property type="match status" value="1"/>
</dbReference>
<keyword evidence="2" id="KW-0597">Phosphoprotein</keyword>
<evidence type="ECO:0000313" key="5">
    <source>
        <dbReference type="EMBL" id="MBD6621319.1"/>
    </source>
</evidence>
<organism evidence="5 6">
    <name type="scientific">Komarekiella delphini-convector SJRDD-AB1</name>
    <dbReference type="NCBI Taxonomy" id="2593771"/>
    <lineage>
        <taxon>Bacteria</taxon>
        <taxon>Bacillati</taxon>
        <taxon>Cyanobacteriota</taxon>
        <taxon>Cyanophyceae</taxon>
        <taxon>Nostocales</taxon>
        <taxon>Nostocaceae</taxon>
        <taxon>Komarekiella</taxon>
        <taxon>Komarekiella delphini-convector</taxon>
    </lineage>
</organism>
<dbReference type="InterPro" id="IPR020845">
    <property type="entry name" value="AMP-binding_CS"/>
</dbReference>
<feature type="domain" description="AMP-dependent synthetase/ligase" evidence="3">
    <location>
        <begin position="17"/>
        <end position="242"/>
    </location>
</feature>
<dbReference type="InterPro" id="IPR025110">
    <property type="entry name" value="AMP-bd_C"/>
</dbReference>
<gene>
    <name evidence="5" type="ORF">FNW02_37970</name>
</gene>
<evidence type="ECO:0000256" key="2">
    <source>
        <dbReference type="ARBA" id="ARBA00022553"/>
    </source>
</evidence>
<dbReference type="NCBIfam" id="TIGR01733">
    <property type="entry name" value="AA-adenyl-dom"/>
    <property type="match status" value="1"/>
</dbReference>
<protein>
    <submittedName>
        <fullName evidence="5">Amino acid adenylation domain-containing protein</fullName>
    </submittedName>
</protein>
<proteinExistence type="predicted"/>
<dbReference type="Pfam" id="PF13193">
    <property type="entry name" value="AMP-binding_C"/>
    <property type="match status" value="1"/>
</dbReference>
<dbReference type="GO" id="GO:0031177">
    <property type="term" value="F:phosphopantetheine binding"/>
    <property type="evidence" value="ECO:0007669"/>
    <property type="project" value="TreeGrafter"/>
</dbReference>
<dbReference type="PANTHER" id="PTHR45527">
    <property type="entry name" value="NONRIBOSOMAL PEPTIDE SYNTHETASE"/>
    <property type="match status" value="1"/>
</dbReference>
<dbReference type="InterPro" id="IPR042099">
    <property type="entry name" value="ANL_N_sf"/>
</dbReference>
<feature type="non-terminal residue" evidence="5">
    <location>
        <position position="395"/>
    </location>
</feature>
<dbReference type="Gene3D" id="3.30.300.30">
    <property type="match status" value="1"/>
</dbReference>
<dbReference type="InterPro" id="IPR010071">
    <property type="entry name" value="AA_adenyl_dom"/>
</dbReference>
<dbReference type="Pfam" id="PF00501">
    <property type="entry name" value="AMP-binding"/>
    <property type="match status" value="1"/>
</dbReference>
<dbReference type="FunFam" id="3.30.300.30:FF:000010">
    <property type="entry name" value="Enterobactin synthetase component F"/>
    <property type="match status" value="1"/>
</dbReference>
<reference evidence="5" key="1">
    <citation type="submission" date="2019-07" db="EMBL/GenBank/DDBJ databases">
        <title>Toxilogical consequences of a new and cryptic species of cyanobacteria (Komarekiella delphini-convector) recovered from the epidermis of a bottlenose dolphin and 1500 ft. in the air.</title>
        <authorList>
            <person name="Brown A.O."/>
            <person name="Dvorak P."/>
            <person name="Villanueva C.D."/>
            <person name="Foss A.J."/>
            <person name="Garvey A.D."/>
            <person name="Gibson Q.A."/>
            <person name="Johansen J.R."/>
            <person name="Casamatta D.A."/>
        </authorList>
    </citation>
    <scope>NUCLEOTIDE SEQUENCE</scope>
    <source>
        <strain evidence="5">SJRDD-AB1</strain>
    </source>
</reference>
<dbReference type="InterPro" id="IPR045851">
    <property type="entry name" value="AMP-bd_C_sf"/>
</dbReference>
<dbReference type="GO" id="GO:0043041">
    <property type="term" value="P:amino acid activation for nonribosomal peptide biosynthetic process"/>
    <property type="evidence" value="ECO:0007669"/>
    <property type="project" value="TreeGrafter"/>
</dbReference>
<dbReference type="RefSeq" id="WP_191762643.1">
    <property type="nucleotide sequence ID" value="NZ_VJXY01000181.1"/>
</dbReference>
<accession>A0AA40VW31</accession>
<dbReference type="GO" id="GO:0005737">
    <property type="term" value="C:cytoplasm"/>
    <property type="evidence" value="ECO:0007669"/>
    <property type="project" value="TreeGrafter"/>
</dbReference>
<dbReference type="InterPro" id="IPR020459">
    <property type="entry name" value="AMP-binding"/>
</dbReference>
<sequence length="395" mass="44300">CLDADWVSIEQYSHHNLDVEVASDNLAYVIYTSGSTGQPKGVAIEQQSLVNHSQAIIKKYGLTCNDRILQFANFGFDVAYEEIFPTFLRSATLIIAEEKIFSSFANLSQLIEQQKLTVLNLPVSYWQGWIWELSQLKDVELPLSLRLVIVGSEVVAPKQLRLWFKHTRDNVSLLNAYGSTETTITATVYEPTTDFQSDKSVPIGRPIANTSIYILDRYLQPVPIGVPGELHIGGLCLARGYLNRPKLTLEKFIPDPFSNQSSARLYKTGDLARYLADGNIEFLSRIDNQLKVRGFRIEPGEIESVLTAYPQVQQAVVVATEDIHENKRLVAYVVTDNKSLTTNQLREFLKQNLPDYMIPGTFVILESIPLTANGKVDKKALSAPDGILRESKYIA</sequence>
<evidence type="ECO:0000313" key="6">
    <source>
        <dbReference type="Proteomes" id="UP001165986"/>
    </source>
</evidence>
<comment type="caution">
    <text evidence="5">The sequence shown here is derived from an EMBL/GenBank/DDBJ whole genome shotgun (WGS) entry which is preliminary data.</text>
</comment>
<dbReference type="SUPFAM" id="SSF56801">
    <property type="entry name" value="Acetyl-CoA synthetase-like"/>
    <property type="match status" value="1"/>
</dbReference>
<evidence type="ECO:0000259" key="3">
    <source>
        <dbReference type="Pfam" id="PF00501"/>
    </source>
</evidence>
<dbReference type="EMBL" id="VJXY01000181">
    <property type="protein sequence ID" value="MBD6621319.1"/>
    <property type="molecule type" value="Genomic_DNA"/>
</dbReference>
<dbReference type="FunFam" id="2.30.38.10:FF:000001">
    <property type="entry name" value="Non-ribosomal peptide synthetase PvdI"/>
    <property type="match status" value="1"/>
</dbReference>
<dbReference type="Proteomes" id="UP001165986">
    <property type="component" value="Unassembled WGS sequence"/>
</dbReference>